<accession>A0ABR7NTK5</accession>
<dbReference type="Pfam" id="PF02702">
    <property type="entry name" value="KdpD"/>
    <property type="match status" value="1"/>
</dbReference>
<dbReference type="InterPro" id="IPR003594">
    <property type="entry name" value="HATPase_dom"/>
</dbReference>
<comment type="caution">
    <text evidence="15">The sequence shown here is derived from an EMBL/GenBank/DDBJ whole genome shotgun (WGS) entry which is preliminary data.</text>
</comment>
<comment type="catalytic activity">
    <reaction evidence="1">
        <text>ATP + protein L-histidine = ADP + protein N-phospho-L-histidine.</text>
        <dbReference type="EC" id="2.7.13.3"/>
    </reaction>
</comment>
<dbReference type="Proteomes" id="UP000647491">
    <property type="component" value="Unassembled WGS sequence"/>
</dbReference>
<keyword evidence="16" id="KW-1185">Reference proteome</keyword>
<dbReference type="SUPFAM" id="SSF52402">
    <property type="entry name" value="Adenine nucleotide alpha hydrolases-like"/>
    <property type="match status" value="1"/>
</dbReference>
<dbReference type="CDD" id="cd00082">
    <property type="entry name" value="HisKA"/>
    <property type="match status" value="1"/>
</dbReference>
<sequence>MTEERQNAGEGGKSGQLKIFFGYAAGVGKTYAMLQAALTAEERGMDVVIGSIAPYRSLEDTALAERLRAMERLEEFDLDRAIRRKPDLIIMDDLACENPKGSRHSRRYQDIRELLKAGISVYTTVSAQNIESLNDIVTAITRVPVKDRIPDSVFDHADQVELVDLEPRELLERLRNGALAEKEGEHPPGTAYFTVANLTALREVALRRCADRINMLTRGDGAAHGDEHVLVCLSASPSNAKIVRTAARMANAFRGAFTALFVKTPDLAYMDEEDRKRLQSHMRLAEQLGARIEILYSDDIPFQIAEFARISGVSKIVIGRSAATRDHIFSKPALTEKLISNAPDLDVYIIPDADPGSSFYRKRHFGTRRHLVFSAGDILKSIGILLAASCIGFFFYNLGVNEANIITIYVLGVLVTALVTKNQIYSLISSAVSVLVFNFLFTEPRYTLQAYAPGYPLTFSVMFLSAFITGSLVMRLKSHAKQSAEVAFRTRILFDTNRLLQQARGQEEITSVSAGQLVKLLKKDIVVYPAENGVLGEPQIFQAGETEPDAGCISAREREVAVWTLKNNKHAGATTDTFSDAGCLYLAIRVGENVYGVLGIVMEGGELDAMENSILLSVLGEWAFALENEKSTREKEEAAVLAKNEQLRANLLRAISHDLRTPLTSISGNASNLLAMGQDFDEETRKQLYTDIYENSMWLINLVENLLSITRLVEGRLNLNITEDLVDDVVAEALRHVNKKSAEHTIVTESGEEFLLARMDPRLIVQVIINIVNNAIEYTPAGSHITIRSEKKDGTIILSIADDGPGIPDQEKPRVFDMFYSGGNPIADSRRNCGIGLSLCRSIIDAHGGELTVSDNAPHGAVFTFTLPAGEVQLHE</sequence>
<evidence type="ECO:0000256" key="6">
    <source>
        <dbReference type="ARBA" id="ARBA00022692"/>
    </source>
</evidence>
<protein>
    <recommendedName>
        <fullName evidence="3">histidine kinase</fullName>
        <ecNumber evidence="3">2.7.13.3</ecNumber>
    </recommendedName>
</protein>
<evidence type="ECO:0000259" key="14">
    <source>
        <dbReference type="PROSITE" id="PS50109"/>
    </source>
</evidence>
<keyword evidence="10 13" id="KW-1133">Transmembrane helix</keyword>
<evidence type="ECO:0000256" key="11">
    <source>
        <dbReference type="ARBA" id="ARBA00023012"/>
    </source>
</evidence>
<dbReference type="Gene3D" id="1.20.120.620">
    <property type="entry name" value="Backbone structure of the membrane domain of e. Coli histidine kinase receptor kdpd"/>
    <property type="match status" value="1"/>
</dbReference>
<keyword evidence="6 13" id="KW-0812">Transmembrane</keyword>
<dbReference type="PROSITE" id="PS50109">
    <property type="entry name" value="HIS_KIN"/>
    <property type="match status" value="1"/>
</dbReference>
<dbReference type="InterPro" id="IPR036890">
    <property type="entry name" value="HATPase_C_sf"/>
</dbReference>
<keyword evidence="12 13" id="KW-0472">Membrane</keyword>
<evidence type="ECO:0000256" key="1">
    <source>
        <dbReference type="ARBA" id="ARBA00000085"/>
    </source>
</evidence>
<dbReference type="InterPro" id="IPR003852">
    <property type="entry name" value="Sig_transdc_His_kinase_KdpD_N"/>
</dbReference>
<dbReference type="InterPro" id="IPR014729">
    <property type="entry name" value="Rossmann-like_a/b/a_fold"/>
</dbReference>
<dbReference type="Pfam" id="PF13493">
    <property type="entry name" value="DUF4118"/>
    <property type="match status" value="1"/>
</dbReference>
<evidence type="ECO:0000256" key="10">
    <source>
        <dbReference type="ARBA" id="ARBA00022989"/>
    </source>
</evidence>
<evidence type="ECO:0000256" key="8">
    <source>
        <dbReference type="ARBA" id="ARBA00022777"/>
    </source>
</evidence>
<keyword evidence="4" id="KW-0597">Phosphoprotein</keyword>
<organism evidence="15 16">
    <name type="scientific">Enterocloster hominis</name>
    <name type="common">ex Liu et al. 2021</name>
    <dbReference type="NCBI Taxonomy" id="2763663"/>
    <lineage>
        <taxon>Bacteria</taxon>
        <taxon>Bacillati</taxon>
        <taxon>Bacillota</taxon>
        <taxon>Clostridia</taxon>
        <taxon>Lachnospirales</taxon>
        <taxon>Lachnospiraceae</taxon>
        <taxon>Enterocloster</taxon>
    </lineage>
</organism>
<dbReference type="GO" id="GO:0016301">
    <property type="term" value="F:kinase activity"/>
    <property type="evidence" value="ECO:0007669"/>
    <property type="project" value="UniProtKB-KW"/>
</dbReference>
<feature type="transmembrane region" description="Helical" evidence="13">
    <location>
        <begin position="424"/>
        <end position="442"/>
    </location>
</feature>
<dbReference type="SUPFAM" id="SSF52540">
    <property type="entry name" value="P-loop containing nucleoside triphosphate hydrolases"/>
    <property type="match status" value="1"/>
</dbReference>
<feature type="transmembrane region" description="Helical" evidence="13">
    <location>
        <begin position="402"/>
        <end position="419"/>
    </location>
</feature>
<dbReference type="Gene3D" id="3.40.50.300">
    <property type="entry name" value="P-loop containing nucleotide triphosphate hydrolases"/>
    <property type="match status" value="1"/>
</dbReference>
<evidence type="ECO:0000313" key="15">
    <source>
        <dbReference type="EMBL" id="MBC8599420.1"/>
    </source>
</evidence>
<keyword evidence="5" id="KW-0808">Transferase</keyword>
<dbReference type="InterPro" id="IPR038318">
    <property type="entry name" value="KdpD_sf"/>
</dbReference>
<feature type="domain" description="Histidine kinase" evidence="14">
    <location>
        <begin position="654"/>
        <end position="871"/>
    </location>
</feature>
<dbReference type="InterPro" id="IPR005467">
    <property type="entry name" value="His_kinase_dom"/>
</dbReference>
<dbReference type="InterPro" id="IPR029016">
    <property type="entry name" value="GAF-like_dom_sf"/>
</dbReference>
<dbReference type="CDD" id="cd01987">
    <property type="entry name" value="USP_KdpD-like"/>
    <property type="match status" value="1"/>
</dbReference>
<gene>
    <name evidence="15" type="ORF">H8708_09320</name>
</gene>
<dbReference type="InterPro" id="IPR025201">
    <property type="entry name" value="KdpD_TM"/>
</dbReference>
<keyword evidence="7" id="KW-0547">Nucleotide-binding</keyword>
<evidence type="ECO:0000256" key="12">
    <source>
        <dbReference type="ARBA" id="ARBA00023136"/>
    </source>
</evidence>
<dbReference type="Gene3D" id="3.30.450.40">
    <property type="match status" value="1"/>
</dbReference>
<dbReference type="SMART" id="SM00388">
    <property type="entry name" value="HisKA"/>
    <property type="match status" value="1"/>
</dbReference>
<keyword evidence="11" id="KW-0902">Two-component regulatory system</keyword>
<dbReference type="Pfam" id="PF00512">
    <property type="entry name" value="HisKA"/>
    <property type="match status" value="1"/>
</dbReference>
<dbReference type="SMART" id="SM00387">
    <property type="entry name" value="HATPase_c"/>
    <property type="match status" value="1"/>
</dbReference>
<evidence type="ECO:0000256" key="13">
    <source>
        <dbReference type="SAM" id="Phobius"/>
    </source>
</evidence>
<dbReference type="InterPro" id="IPR004358">
    <property type="entry name" value="Sig_transdc_His_kin-like_C"/>
</dbReference>
<evidence type="ECO:0000256" key="7">
    <source>
        <dbReference type="ARBA" id="ARBA00022741"/>
    </source>
</evidence>
<dbReference type="Gene3D" id="3.40.50.620">
    <property type="entry name" value="HUPs"/>
    <property type="match status" value="1"/>
</dbReference>
<evidence type="ECO:0000256" key="9">
    <source>
        <dbReference type="ARBA" id="ARBA00022840"/>
    </source>
</evidence>
<dbReference type="InterPro" id="IPR052023">
    <property type="entry name" value="Histidine_kinase_KdpD"/>
</dbReference>
<reference evidence="15 16" key="1">
    <citation type="submission" date="2020-08" db="EMBL/GenBank/DDBJ databases">
        <title>Genome public.</title>
        <authorList>
            <person name="Liu C."/>
            <person name="Sun Q."/>
        </authorList>
    </citation>
    <scope>NUCLEOTIDE SEQUENCE [LARGE SCALE GENOMIC DNA]</scope>
    <source>
        <strain evidence="15 16">BX10</strain>
    </source>
</reference>
<dbReference type="CDD" id="cd00075">
    <property type="entry name" value="HATPase"/>
    <property type="match status" value="1"/>
</dbReference>
<evidence type="ECO:0000256" key="5">
    <source>
        <dbReference type="ARBA" id="ARBA00022679"/>
    </source>
</evidence>
<dbReference type="Gene3D" id="1.10.287.130">
    <property type="match status" value="1"/>
</dbReference>
<dbReference type="EC" id="2.7.13.3" evidence="3"/>
<evidence type="ECO:0000256" key="2">
    <source>
        <dbReference type="ARBA" id="ARBA00004141"/>
    </source>
</evidence>
<dbReference type="PANTHER" id="PTHR45569">
    <property type="entry name" value="SENSOR PROTEIN KDPD"/>
    <property type="match status" value="1"/>
</dbReference>
<proteinExistence type="predicted"/>
<dbReference type="Gene3D" id="3.30.565.10">
    <property type="entry name" value="Histidine kinase-like ATPase, C-terminal domain"/>
    <property type="match status" value="1"/>
</dbReference>
<dbReference type="InterPro" id="IPR003661">
    <property type="entry name" value="HisK_dim/P_dom"/>
</dbReference>
<name>A0ABR7NTK5_9FIRM</name>
<dbReference type="SUPFAM" id="SSF55874">
    <property type="entry name" value="ATPase domain of HSP90 chaperone/DNA topoisomerase II/histidine kinase"/>
    <property type="match status" value="1"/>
</dbReference>
<keyword evidence="8 15" id="KW-0418">Kinase</keyword>
<feature type="transmembrane region" description="Helical" evidence="13">
    <location>
        <begin position="454"/>
        <end position="474"/>
    </location>
</feature>
<dbReference type="PRINTS" id="PR00344">
    <property type="entry name" value="BCTRLSENSOR"/>
</dbReference>
<dbReference type="SUPFAM" id="SSF47384">
    <property type="entry name" value="Homodimeric domain of signal transducing histidine kinase"/>
    <property type="match status" value="1"/>
</dbReference>
<dbReference type="InterPro" id="IPR027417">
    <property type="entry name" value="P-loop_NTPase"/>
</dbReference>
<comment type="subcellular location">
    <subcellularLocation>
        <location evidence="2">Membrane</location>
        <topology evidence="2">Multi-pass membrane protein</topology>
    </subcellularLocation>
</comment>
<keyword evidence="9" id="KW-0067">ATP-binding</keyword>
<dbReference type="InterPro" id="IPR036097">
    <property type="entry name" value="HisK_dim/P_sf"/>
</dbReference>
<dbReference type="Pfam" id="PF02518">
    <property type="entry name" value="HATPase_c"/>
    <property type="match status" value="1"/>
</dbReference>
<dbReference type="RefSeq" id="WP_262427673.1">
    <property type="nucleotide sequence ID" value="NZ_JACRTJ010000019.1"/>
</dbReference>
<dbReference type="PANTHER" id="PTHR45569:SF1">
    <property type="entry name" value="SENSOR PROTEIN KDPD"/>
    <property type="match status" value="1"/>
</dbReference>
<evidence type="ECO:0000256" key="3">
    <source>
        <dbReference type="ARBA" id="ARBA00012438"/>
    </source>
</evidence>
<feature type="transmembrane region" description="Helical" evidence="13">
    <location>
        <begin position="371"/>
        <end position="396"/>
    </location>
</feature>
<evidence type="ECO:0000313" key="16">
    <source>
        <dbReference type="Proteomes" id="UP000647491"/>
    </source>
</evidence>
<evidence type="ECO:0000256" key="4">
    <source>
        <dbReference type="ARBA" id="ARBA00022553"/>
    </source>
</evidence>
<dbReference type="EMBL" id="JACRTJ010000019">
    <property type="protein sequence ID" value="MBC8599420.1"/>
    <property type="molecule type" value="Genomic_DNA"/>
</dbReference>